<sequence length="116" mass="13871">MMIREPNANGVKSMDLETIWQQFLTHLQSQEHILDAKVQKRAGIPFLYVESRLSREELDYHIRKWSARAMRGKMLHSETIFFRASEDLSVYRHRFYVPQEKMFCCGNLCPDCVRFK</sequence>
<dbReference type="Proteomes" id="UP000322997">
    <property type="component" value="Unassembled WGS sequence"/>
</dbReference>
<proteinExistence type="predicted"/>
<evidence type="ECO:0000313" key="1">
    <source>
        <dbReference type="EMBL" id="TYS53990.1"/>
    </source>
</evidence>
<organism evidence="1 2">
    <name type="scientific">Rossellomorea marisflavi</name>
    <dbReference type="NCBI Taxonomy" id="189381"/>
    <lineage>
        <taxon>Bacteria</taxon>
        <taxon>Bacillati</taxon>
        <taxon>Bacillota</taxon>
        <taxon>Bacilli</taxon>
        <taxon>Bacillales</taxon>
        <taxon>Bacillaceae</taxon>
        <taxon>Rossellomorea</taxon>
    </lineage>
</organism>
<accession>A0A5D4RSQ1</accession>
<dbReference type="EMBL" id="VTEQ01000003">
    <property type="protein sequence ID" value="TYS53990.1"/>
    <property type="molecule type" value="Genomic_DNA"/>
</dbReference>
<dbReference type="RefSeq" id="WP_142245907.1">
    <property type="nucleotide sequence ID" value="NZ_CP197480.1"/>
</dbReference>
<comment type="caution">
    <text evidence="1">The sequence shown here is derived from an EMBL/GenBank/DDBJ whole genome shotgun (WGS) entry which is preliminary data.</text>
</comment>
<gene>
    <name evidence="1" type="ORF">FZC83_12245</name>
</gene>
<dbReference type="AlphaFoldDB" id="A0A5D4RSQ1"/>
<protein>
    <submittedName>
        <fullName evidence="1">Uncharacterized protein</fullName>
    </submittedName>
</protein>
<name>A0A5D4RSQ1_9BACI</name>
<evidence type="ECO:0000313" key="2">
    <source>
        <dbReference type="Proteomes" id="UP000322997"/>
    </source>
</evidence>
<reference evidence="1 2" key="1">
    <citation type="submission" date="2019-08" db="EMBL/GenBank/DDBJ databases">
        <title>Bacillus genomes from the desert of Cuatro Cienegas, Coahuila.</title>
        <authorList>
            <person name="Olmedo-Alvarez G."/>
        </authorList>
    </citation>
    <scope>NUCLEOTIDE SEQUENCE [LARGE SCALE GENOMIC DNA]</scope>
    <source>
        <strain evidence="1 2">CH108_3D</strain>
    </source>
</reference>